<accession>A0A5M6CCS2</accession>
<name>A0A5M6CCS2_9FLAO</name>
<organism evidence="1 2">
    <name type="scientific">Paenimyroides baculatum</name>
    <dbReference type="NCBI Taxonomy" id="2608000"/>
    <lineage>
        <taxon>Bacteria</taxon>
        <taxon>Pseudomonadati</taxon>
        <taxon>Bacteroidota</taxon>
        <taxon>Flavobacteriia</taxon>
        <taxon>Flavobacteriales</taxon>
        <taxon>Flavobacteriaceae</taxon>
        <taxon>Paenimyroides</taxon>
    </lineage>
</organism>
<keyword evidence="2" id="KW-1185">Reference proteome</keyword>
<evidence type="ECO:0000313" key="1">
    <source>
        <dbReference type="EMBL" id="KAA5532793.1"/>
    </source>
</evidence>
<proteinExistence type="predicted"/>
<dbReference type="EMBL" id="VWSG01000011">
    <property type="protein sequence ID" value="KAA5532793.1"/>
    <property type="molecule type" value="Genomic_DNA"/>
</dbReference>
<comment type="caution">
    <text evidence="1">The sequence shown here is derived from an EMBL/GenBank/DDBJ whole genome shotgun (WGS) entry which is preliminary data.</text>
</comment>
<dbReference type="AlphaFoldDB" id="A0A5M6CCS2"/>
<protein>
    <submittedName>
        <fullName evidence="1">Uncharacterized protein</fullName>
    </submittedName>
</protein>
<evidence type="ECO:0000313" key="2">
    <source>
        <dbReference type="Proteomes" id="UP000325141"/>
    </source>
</evidence>
<dbReference type="RefSeq" id="WP_150014003.1">
    <property type="nucleotide sequence ID" value="NZ_VWSG01000011.1"/>
</dbReference>
<gene>
    <name evidence="1" type="ORF">F0460_13185</name>
</gene>
<reference evidence="1 2" key="1">
    <citation type="submission" date="2019-09" db="EMBL/GenBank/DDBJ databases">
        <title>Genome sequence and assembly of Flavobacterium sp.</title>
        <authorList>
            <person name="Chhetri G."/>
        </authorList>
    </citation>
    <scope>NUCLEOTIDE SEQUENCE [LARGE SCALE GENOMIC DNA]</scope>
    <source>
        <strain evidence="1 2">SNL9</strain>
    </source>
</reference>
<sequence length="153" mass="18049">MINLKIPCKTYVKKYLIARYGLQHTITRQSLLGVMVHEKLTKNYNPNERIRYTDDVYEVVLTEWCFKNVGHSIDIPTLNALGGALYYLFREDMHLFIRSKIVKGEKATAAIKEFLNNYGITEDDLKFETVYRDYKRKHDNIKSDKDKKTLVNH</sequence>
<dbReference type="Proteomes" id="UP000325141">
    <property type="component" value="Unassembled WGS sequence"/>
</dbReference>